<name>A0A9P1CWJ6_9DINO</name>
<organism evidence="1">
    <name type="scientific">Cladocopium goreaui</name>
    <dbReference type="NCBI Taxonomy" id="2562237"/>
    <lineage>
        <taxon>Eukaryota</taxon>
        <taxon>Sar</taxon>
        <taxon>Alveolata</taxon>
        <taxon>Dinophyceae</taxon>
        <taxon>Suessiales</taxon>
        <taxon>Symbiodiniaceae</taxon>
        <taxon>Cladocopium</taxon>
    </lineage>
</organism>
<dbReference type="EMBL" id="CAMXCT020002562">
    <property type="protein sequence ID" value="CAL1152343.1"/>
    <property type="molecule type" value="Genomic_DNA"/>
</dbReference>
<accession>A0A9P1CWJ6</accession>
<comment type="caution">
    <text evidence="1">The sequence shown here is derived from an EMBL/GenBank/DDBJ whole genome shotgun (WGS) entry which is preliminary data.</text>
</comment>
<dbReference type="InterPro" id="IPR008884">
    <property type="entry name" value="TylF_MeTrfase"/>
</dbReference>
<dbReference type="OrthoDB" id="198715at2759"/>
<dbReference type="PANTHER" id="PTHR40036">
    <property type="entry name" value="MACROCIN O-METHYLTRANSFERASE"/>
    <property type="match status" value="1"/>
</dbReference>
<keyword evidence="3" id="KW-1185">Reference proteome</keyword>
<dbReference type="EMBL" id="CAMXCT030002562">
    <property type="protein sequence ID" value="CAL4786280.1"/>
    <property type="molecule type" value="Genomic_DNA"/>
</dbReference>
<dbReference type="InterPro" id="IPR029063">
    <property type="entry name" value="SAM-dependent_MTases_sf"/>
</dbReference>
<dbReference type="Pfam" id="PF05711">
    <property type="entry name" value="TylF"/>
    <property type="match status" value="1"/>
</dbReference>
<evidence type="ECO:0000313" key="1">
    <source>
        <dbReference type="EMBL" id="CAI3998968.1"/>
    </source>
</evidence>
<proteinExistence type="predicted"/>
<protein>
    <submittedName>
        <fullName evidence="2">Demethyldecarbamoylnovobiocin O-methyltransferase (Novobiocin biosynthesis protein P)</fullName>
    </submittedName>
</protein>
<dbReference type="Proteomes" id="UP001152797">
    <property type="component" value="Unassembled WGS sequence"/>
</dbReference>
<gene>
    <name evidence="1" type="ORF">C1SCF055_LOCUS25224</name>
</gene>
<evidence type="ECO:0000313" key="3">
    <source>
        <dbReference type="Proteomes" id="UP001152797"/>
    </source>
</evidence>
<dbReference type="AlphaFoldDB" id="A0A9P1CWJ6"/>
<reference evidence="2 3" key="2">
    <citation type="submission" date="2024-05" db="EMBL/GenBank/DDBJ databases">
        <authorList>
            <person name="Chen Y."/>
            <person name="Shah S."/>
            <person name="Dougan E. K."/>
            <person name="Thang M."/>
            <person name="Chan C."/>
        </authorList>
    </citation>
    <scope>NUCLEOTIDE SEQUENCE [LARGE SCALE GENOMIC DNA]</scope>
</reference>
<dbReference type="EMBL" id="CAMXCT010002562">
    <property type="protein sequence ID" value="CAI3998968.1"/>
    <property type="molecule type" value="Genomic_DNA"/>
</dbReference>
<evidence type="ECO:0000313" key="2">
    <source>
        <dbReference type="EMBL" id="CAL4786280.1"/>
    </source>
</evidence>
<reference evidence="1" key="1">
    <citation type="submission" date="2022-10" db="EMBL/GenBank/DDBJ databases">
        <authorList>
            <person name="Chen Y."/>
            <person name="Dougan E. K."/>
            <person name="Chan C."/>
            <person name="Rhodes N."/>
            <person name="Thang M."/>
        </authorList>
    </citation>
    <scope>NUCLEOTIDE SEQUENCE</scope>
</reference>
<dbReference type="Gene3D" id="3.40.50.150">
    <property type="entry name" value="Vaccinia Virus protein VP39"/>
    <property type="match status" value="1"/>
</dbReference>
<sequence length="327" mass="36960">MVGCAVAFLAVALADVDFQGAGVGSTEPELEAFMANETRLCQMEHARAAVAAVPMSRRMLWRRADTIAAGYPSHLQQYVRLLALSLTGSLDLSPKYPMEAARRFCGLDWPTERGFTMVGLVRLRNIAQLLLSVVSEKIPGDYAEVGVWRGGTGILARGILNELERHGSRTVHLFDAFDVKVSKYESGHRDLFAQTRPRDVIEYFKMFGVDNKGLQIHRGLFNQSLPQFYAMLNNADLKIAVLRIDGNWYDAHQDALYYLYSFVPVGGYVIFDDFAFPWVQSAWSDFTSDQRFTEEVVLLDANGGYFRKTKEVQVNFRTMREPRDCNL</sequence>
<dbReference type="PANTHER" id="PTHR40036:SF1">
    <property type="entry name" value="MACROCIN O-METHYLTRANSFERASE"/>
    <property type="match status" value="1"/>
</dbReference>